<dbReference type="Proteomes" id="UP000475582">
    <property type="component" value="Unassembled WGS sequence"/>
</dbReference>
<keyword evidence="4" id="KW-0378">Hydrolase</keyword>
<keyword evidence="1" id="KW-0602">Photosynthesis</keyword>
<evidence type="ECO:0000256" key="2">
    <source>
        <dbReference type="ARBA" id="ARBA00023276"/>
    </source>
</evidence>
<dbReference type="InterPro" id="IPR028203">
    <property type="entry name" value="PSII_CF48-like_dom"/>
</dbReference>
<dbReference type="CDD" id="cd15482">
    <property type="entry name" value="Sialidase_non-viral"/>
    <property type="match status" value="1"/>
</dbReference>
<proteinExistence type="predicted"/>
<dbReference type="OrthoDB" id="9767885at2"/>
<accession>A0A6L6PQY4</accession>
<dbReference type="PANTHER" id="PTHR47199:SF2">
    <property type="entry name" value="PHOTOSYSTEM II STABILITY_ASSEMBLY FACTOR HCF136, CHLOROPLASTIC"/>
    <property type="match status" value="1"/>
</dbReference>
<dbReference type="AlphaFoldDB" id="A0A6L6PQY4"/>
<dbReference type="GO" id="GO:0009523">
    <property type="term" value="C:photosystem II"/>
    <property type="evidence" value="ECO:0007669"/>
    <property type="project" value="UniProtKB-KW"/>
</dbReference>
<dbReference type="GO" id="GO:0015979">
    <property type="term" value="P:photosynthesis"/>
    <property type="evidence" value="ECO:0007669"/>
    <property type="project" value="UniProtKB-KW"/>
</dbReference>
<protein>
    <submittedName>
        <fullName evidence="4">Glycosyl hydrolase</fullName>
    </submittedName>
</protein>
<reference evidence="4 5" key="1">
    <citation type="submission" date="2019-11" db="EMBL/GenBank/DDBJ databases">
        <title>Type strains purchased from KCTC, JCM and DSMZ.</title>
        <authorList>
            <person name="Lu H."/>
        </authorList>
    </citation>
    <scope>NUCLEOTIDE SEQUENCE [LARGE SCALE GENOMIC DNA]</scope>
    <source>
        <strain evidence="4 5">KCTC 22382</strain>
    </source>
</reference>
<name>A0A6L6PQY4_9BURK</name>
<evidence type="ECO:0000259" key="3">
    <source>
        <dbReference type="Pfam" id="PF14870"/>
    </source>
</evidence>
<dbReference type="PANTHER" id="PTHR47199">
    <property type="entry name" value="PHOTOSYSTEM II STABILITY/ASSEMBLY FACTOR HCF136, CHLOROPLASTIC"/>
    <property type="match status" value="1"/>
</dbReference>
<dbReference type="SUPFAM" id="SSF110296">
    <property type="entry name" value="Oligoxyloglucan reducing end-specific cellobiohydrolase"/>
    <property type="match status" value="1"/>
</dbReference>
<keyword evidence="5" id="KW-1185">Reference proteome</keyword>
<gene>
    <name evidence="4" type="ORF">GM676_26350</name>
</gene>
<sequence length="342" mass="35332">MILSATGGAAAVAAVVPPVAPAVLQNKAVPSKKAPQSAMLAVTRAGPRLVASGERGIILLSDDAGVNWRQANVPVQTSLTALRFTDQQRGWAVGHLGTIVHTADGGVSWSLQLDGMRAARLAADGLSASGHPPDQKLAEQFIAEGPDKPFFDVDFSDGLHGYVVGAYNLAFSTGDGGKTWQTLTPRLPNANSLHLYAVRARGDKVFIVGEQGLVLRSRDGGASFEALPSPYKGSFFGLLLTRSGTLLAYGLRGSLYRSSNDGADWQAIATNVGNAIGAAVERDDGSLMLLTHNGGILVSADDGRSFAPHKTGAAAPVAGVAAAPDGALVLATLRGLRRQPTP</sequence>
<evidence type="ECO:0000256" key="1">
    <source>
        <dbReference type="ARBA" id="ARBA00022531"/>
    </source>
</evidence>
<evidence type="ECO:0000313" key="5">
    <source>
        <dbReference type="Proteomes" id="UP000475582"/>
    </source>
</evidence>
<dbReference type="GO" id="GO:0016787">
    <property type="term" value="F:hydrolase activity"/>
    <property type="evidence" value="ECO:0007669"/>
    <property type="project" value="UniProtKB-KW"/>
</dbReference>
<organism evidence="4 5">
    <name type="scientific">Duganella radicis</name>
    <dbReference type="NCBI Taxonomy" id="551988"/>
    <lineage>
        <taxon>Bacteria</taxon>
        <taxon>Pseudomonadati</taxon>
        <taxon>Pseudomonadota</taxon>
        <taxon>Betaproteobacteria</taxon>
        <taxon>Burkholderiales</taxon>
        <taxon>Oxalobacteraceae</taxon>
        <taxon>Telluria group</taxon>
        <taxon>Duganella</taxon>
    </lineage>
</organism>
<dbReference type="Gene3D" id="2.130.10.10">
    <property type="entry name" value="YVTN repeat-like/Quinoprotein amine dehydrogenase"/>
    <property type="match status" value="2"/>
</dbReference>
<dbReference type="Pfam" id="PF14870">
    <property type="entry name" value="PSII_BNR"/>
    <property type="match status" value="2"/>
</dbReference>
<evidence type="ECO:0000313" key="4">
    <source>
        <dbReference type="EMBL" id="MTV41087.1"/>
    </source>
</evidence>
<comment type="caution">
    <text evidence="4">The sequence shown here is derived from an EMBL/GenBank/DDBJ whole genome shotgun (WGS) entry which is preliminary data.</text>
</comment>
<feature type="domain" description="Photosynthesis system II assembly factor Ycf48/Hcf136-like" evidence="3">
    <location>
        <begin position="66"/>
        <end position="111"/>
    </location>
</feature>
<dbReference type="InterPro" id="IPR015943">
    <property type="entry name" value="WD40/YVTN_repeat-like_dom_sf"/>
</dbReference>
<keyword evidence="2" id="KW-0604">Photosystem II</keyword>
<feature type="domain" description="Photosynthesis system II assembly factor Ycf48/Hcf136-like" evidence="3">
    <location>
        <begin position="148"/>
        <end position="328"/>
    </location>
</feature>
<dbReference type="EMBL" id="WNKY01000047">
    <property type="protein sequence ID" value="MTV41087.1"/>
    <property type="molecule type" value="Genomic_DNA"/>
</dbReference>